<organism evidence="1 2">
    <name type="scientific">Glossina pallidipes</name>
    <name type="common">Tsetse fly</name>
    <dbReference type="NCBI Taxonomy" id="7398"/>
    <lineage>
        <taxon>Eukaryota</taxon>
        <taxon>Metazoa</taxon>
        <taxon>Ecdysozoa</taxon>
        <taxon>Arthropoda</taxon>
        <taxon>Hexapoda</taxon>
        <taxon>Insecta</taxon>
        <taxon>Pterygota</taxon>
        <taxon>Neoptera</taxon>
        <taxon>Endopterygota</taxon>
        <taxon>Diptera</taxon>
        <taxon>Brachycera</taxon>
        <taxon>Muscomorpha</taxon>
        <taxon>Hippoboscoidea</taxon>
        <taxon>Glossinidae</taxon>
        <taxon>Glossina</taxon>
    </lineage>
</organism>
<protein>
    <submittedName>
        <fullName evidence="1">Uncharacterized protein</fullName>
    </submittedName>
</protein>
<reference evidence="2" key="1">
    <citation type="submission" date="2014-03" db="EMBL/GenBank/DDBJ databases">
        <authorList>
            <person name="Aksoy S."/>
            <person name="Warren W."/>
            <person name="Wilson R.K."/>
        </authorList>
    </citation>
    <scope>NUCLEOTIDE SEQUENCE [LARGE SCALE GENOMIC DNA]</scope>
    <source>
        <strain evidence="2">IAEA</strain>
    </source>
</reference>
<proteinExistence type="predicted"/>
<dbReference type="EnsemblMetazoa" id="GPAI017920-RA">
    <property type="protein sequence ID" value="GPAI017920-PA"/>
    <property type="gene ID" value="GPAI017920"/>
</dbReference>
<reference evidence="1" key="2">
    <citation type="submission" date="2020-05" db="UniProtKB">
        <authorList>
            <consortium name="EnsemblMetazoa"/>
        </authorList>
    </citation>
    <scope>IDENTIFICATION</scope>
    <source>
        <strain evidence="1">IAEA</strain>
    </source>
</reference>
<dbReference type="STRING" id="7398.A0A1A9ZKZ2"/>
<keyword evidence="2" id="KW-1185">Reference proteome</keyword>
<dbReference type="VEuPathDB" id="VectorBase:GPAI017920"/>
<sequence length="110" mass="12660">MNKTEIVGKPAGKRYRSTSKPVFSDPFADIIFDLLFPKGHPIFLLNGKRLQLLQSFDRDEENLSYCFSSFIYDTLLREKSNIPIVVPESPPTPEPRRRDLHSCNVTALYN</sequence>
<dbReference type="AlphaFoldDB" id="A0A1A9ZKZ2"/>
<accession>A0A1A9ZKZ2</accession>
<name>A0A1A9ZKZ2_GLOPL</name>
<evidence type="ECO:0000313" key="1">
    <source>
        <dbReference type="EnsemblMetazoa" id="GPAI017920-PA"/>
    </source>
</evidence>
<dbReference type="Proteomes" id="UP000092445">
    <property type="component" value="Unassembled WGS sequence"/>
</dbReference>
<evidence type="ECO:0000313" key="2">
    <source>
        <dbReference type="Proteomes" id="UP000092445"/>
    </source>
</evidence>